<evidence type="ECO:0000313" key="4">
    <source>
        <dbReference type="Proteomes" id="UP001168098"/>
    </source>
</evidence>
<proteinExistence type="inferred from homology"/>
<dbReference type="PANTHER" id="PTHR10742:SF368">
    <property type="entry name" value="POLYAMINE OXIDASE 1"/>
    <property type="match status" value="1"/>
</dbReference>
<dbReference type="Gene3D" id="3.50.50.60">
    <property type="entry name" value="FAD/NAD(P)-binding domain"/>
    <property type="match status" value="2"/>
</dbReference>
<dbReference type="GO" id="GO:0006598">
    <property type="term" value="P:polyamine catabolic process"/>
    <property type="evidence" value="ECO:0007669"/>
    <property type="project" value="TreeGrafter"/>
</dbReference>
<organism evidence="3 4">
    <name type="scientific">Vitis rotundifolia</name>
    <name type="common">Muscadine grape</name>
    <dbReference type="NCBI Taxonomy" id="103349"/>
    <lineage>
        <taxon>Eukaryota</taxon>
        <taxon>Viridiplantae</taxon>
        <taxon>Streptophyta</taxon>
        <taxon>Embryophyta</taxon>
        <taxon>Tracheophyta</taxon>
        <taxon>Spermatophyta</taxon>
        <taxon>Magnoliopsida</taxon>
        <taxon>eudicotyledons</taxon>
        <taxon>Gunneridae</taxon>
        <taxon>Pentapetalae</taxon>
        <taxon>rosids</taxon>
        <taxon>Vitales</taxon>
        <taxon>Vitaceae</taxon>
        <taxon>Viteae</taxon>
        <taxon>Vitis</taxon>
    </lineage>
</organism>
<dbReference type="InterPro" id="IPR002937">
    <property type="entry name" value="Amino_oxidase"/>
</dbReference>
<comment type="caution">
    <text evidence="3">The sequence shown here is derived from an EMBL/GenBank/DDBJ whole genome shotgun (WGS) entry which is preliminary data.</text>
</comment>
<dbReference type="Pfam" id="PF01593">
    <property type="entry name" value="Amino_oxidase"/>
    <property type="match status" value="1"/>
</dbReference>
<dbReference type="EMBL" id="JARBHA010000013">
    <property type="protein sequence ID" value="KAJ9685636.1"/>
    <property type="molecule type" value="Genomic_DNA"/>
</dbReference>
<dbReference type="AlphaFoldDB" id="A0AA38ZAW5"/>
<evidence type="ECO:0000256" key="1">
    <source>
        <dbReference type="ARBA" id="ARBA00005995"/>
    </source>
</evidence>
<dbReference type="PANTHER" id="PTHR10742">
    <property type="entry name" value="FLAVIN MONOAMINE OXIDASE"/>
    <property type="match status" value="1"/>
</dbReference>
<name>A0AA38ZAW5_VITRO</name>
<accession>A0AA38ZAW5</accession>
<dbReference type="InterPro" id="IPR050281">
    <property type="entry name" value="Flavin_monoamine_oxidase"/>
</dbReference>
<dbReference type="SUPFAM" id="SSF51905">
    <property type="entry name" value="FAD/NAD(P)-binding domain"/>
    <property type="match status" value="1"/>
</dbReference>
<evidence type="ECO:0000259" key="2">
    <source>
        <dbReference type="Pfam" id="PF01593"/>
    </source>
</evidence>
<evidence type="ECO:0000313" key="3">
    <source>
        <dbReference type="EMBL" id="KAJ9685636.1"/>
    </source>
</evidence>
<dbReference type="GO" id="GO:0046592">
    <property type="term" value="F:polyamine oxidase activity"/>
    <property type="evidence" value="ECO:0007669"/>
    <property type="project" value="TreeGrafter"/>
</dbReference>
<feature type="domain" description="Amine oxidase" evidence="2">
    <location>
        <begin position="16"/>
        <end position="300"/>
    </location>
</feature>
<gene>
    <name evidence="3" type="ORF">PVL29_017607</name>
</gene>
<protein>
    <recommendedName>
        <fullName evidence="2">Amine oxidase domain-containing protein</fullName>
    </recommendedName>
</protein>
<dbReference type="InterPro" id="IPR036188">
    <property type="entry name" value="FAD/NAD-bd_sf"/>
</dbReference>
<dbReference type="Proteomes" id="UP001168098">
    <property type="component" value="Unassembled WGS sequence"/>
</dbReference>
<reference evidence="3 4" key="1">
    <citation type="journal article" date="2023" name="BMC Biotechnol.">
        <title>Vitis rotundifolia cv Carlos genome sequencing.</title>
        <authorList>
            <person name="Huff M."/>
            <person name="Hulse-Kemp A."/>
            <person name="Scheffler B."/>
            <person name="Youngblood R."/>
            <person name="Simpson S."/>
            <person name="Babiker E."/>
            <person name="Staton M."/>
        </authorList>
    </citation>
    <scope>NUCLEOTIDE SEQUENCE [LARGE SCALE GENOMIC DNA]</scope>
    <source>
        <tissue evidence="3">Leaf</tissue>
    </source>
</reference>
<sequence length="327" mass="36576">MDSITRCSVIVVGAGVSGISAAKVLAEKGVEDLVILEASDRIGGRVRKEDFGGVSVELGAGWVAGVGGKESNPVWELARNSGLRTCFSDYSNARYNIYDRSGKIFPSGVAADSYKKAVESAIQMIRHQEANHHGGGGIGGADLSKLSEQLSDPKTPIELAIDFILHDFEMAEVEPISTFLEFGEQEYLVADERGYEYILYKMAETFLFSSEGKILDSRLKLNKVVRELQHSRNGVMVKTEDGCVYEADYVILSVSLGVLQSDLITFRPPLPRWKTEAIEKCDVMVYTKIFLKFPYKFWPCGPGKEFFIYAHERRGYFTFWQVRLIYI</sequence>
<comment type="similarity">
    <text evidence="1">Belongs to the flavin monoamine oxidase family.</text>
</comment>
<keyword evidence="4" id="KW-1185">Reference proteome</keyword>